<dbReference type="InterPro" id="IPR032694">
    <property type="entry name" value="CopC/D"/>
</dbReference>
<evidence type="ECO:0000256" key="8">
    <source>
        <dbReference type="SAM" id="SignalP"/>
    </source>
</evidence>
<feature type="domain" description="CopC" evidence="9">
    <location>
        <begin position="28"/>
        <end position="123"/>
    </location>
</feature>
<dbReference type="GO" id="GO:0006825">
    <property type="term" value="P:copper ion transport"/>
    <property type="evidence" value="ECO:0007669"/>
    <property type="project" value="InterPro"/>
</dbReference>
<keyword evidence="5 7" id="KW-0574">Periplasm</keyword>
<comment type="similarity">
    <text evidence="2 7">Belongs to the CopC family.</text>
</comment>
<gene>
    <name evidence="10" type="ORF">SAMN05216516_101671</name>
</gene>
<dbReference type="EMBL" id="FOVC01000001">
    <property type="protein sequence ID" value="SFM98573.1"/>
    <property type="molecule type" value="Genomic_DNA"/>
</dbReference>
<evidence type="ECO:0000313" key="11">
    <source>
        <dbReference type="Proteomes" id="UP000242222"/>
    </source>
</evidence>
<evidence type="ECO:0000256" key="7">
    <source>
        <dbReference type="RuleBase" id="RU369037"/>
    </source>
</evidence>
<dbReference type="PANTHER" id="PTHR34820:SF4">
    <property type="entry name" value="INNER MEMBRANE PROTEIN YEBZ"/>
    <property type="match status" value="1"/>
</dbReference>
<organism evidence="10 11">
    <name type="scientific">Izhakiella capsodis</name>
    <dbReference type="NCBI Taxonomy" id="1367852"/>
    <lineage>
        <taxon>Bacteria</taxon>
        <taxon>Pseudomonadati</taxon>
        <taxon>Pseudomonadota</taxon>
        <taxon>Gammaproteobacteria</taxon>
        <taxon>Enterobacterales</taxon>
        <taxon>Erwiniaceae</taxon>
        <taxon>Izhakiella</taxon>
    </lineage>
</organism>
<dbReference type="GO" id="GO:0046688">
    <property type="term" value="P:response to copper ion"/>
    <property type="evidence" value="ECO:0007669"/>
    <property type="project" value="UniProtKB-UniRule"/>
</dbReference>
<evidence type="ECO:0000256" key="4">
    <source>
        <dbReference type="ARBA" id="ARBA00022729"/>
    </source>
</evidence>
<evidence type="ECO:0000256" key="2">
    <source>
        <dbReference type="ARBA" id="ARBA00010509"/>
    </source>
</evidence>
<dbReference type="OrthoDB" id="9796814at2"/>
<sequence length="125" mass="13449">MKTSIRNTFLSVATVLSLLATMQQAQAHAHLKSSEPAANAEVTTSLKQLTLTFTEGLEPAFSDVILKDSQGAVVPTGKALVSKRNRQQIVLPLIAPLAAGAYQVNWHVLSTDGHKTKGNYSFTMK</sequence>
<evidence type="ECO:0000256" key="5">
    <source>
        <dbReference type="ARBA" id="ARBA00022764"/>
    </source>
</evidence>
<dbReference type="SUPFAM" id="SSF81296">
    <property type="entry name" value="E set domains"/>
    <property type="match status" value="1"/>
</dbReference>
<proteinExistence type="inferred from homology"/>
<dbReference type="PANTHER" id="PTHR34820">
    <property type="entry name" value="INNER MEMBRANE PROTEIN YEBZ"/>
    <property type="match status" value="1"/>
</dbReference>
<dbReference type="InterPro" id="IPR007348">
    <property type="entry name" value="CopC_dom"/>
</dbReference>
<evidence type="ECO:0000256" key="1">
    <source>
        <dbReference type="ARBA" id="ARBA00004418"/>
    </source>
</evidence>
<keyword evidence="4 7" id="KW-0732">Signal</keyword>
<accession>A0A1I4VBL4</accession>
<dbReference type="Proteomes" id="UP000242222">
    <property type="component" value="Unassembled WGS sequence"/>
</dbReference>
<keyword evidence="11" id="KW-1185">Reference proteome</keyword>
<dbReference type="AlphaFoldDB" id="A0A1I4VBL4"/>
<reference evidence="11" key="1">
    <citation type="submission" date="2016-10" db="EMBL/GenBank/DDBJ databases">
        <authorList>
            <person name="Varghese N."/>
            <person name="Submissions S."/>
        </authorList>
    </citation>
    <scope>NUCLEOTIDE SEQUENCE [LARGE SCALE GENOMIC DNA]</scope>
    <source>
        <strain evidence="11">N6PO6</strain>
    </source>
</reference>
<dbReference type="InterPro" id="IPR014755">
    <property type="entry name" value="Cu-Rt/internalin_Ig-like"/>
</dbReference>
<dbReference type="InterPro" id="IPR047685">
    <property type="entry name" value="CopC-like"/>
</dbReference>
<comment type="subcellular location">
    <subcellularLocation>
        <location evidence="1 7">Periplasm</location>
    </subcellularLocation>
</comment>
<dbReference type="GO" id="GO:0005886">
    <property type="term" value="C:plasma membrane"/>
    <property type="evidence" value="ECO:0007669"/>
    <property type="project" value="TreeGrafter"/>
</dbReference>
<feature type="signal peptide" evidence="8">
    <location>
        <begin position="1"/>
        <end position="27"/>
    </location>
</feature>
<dbReference type="InterPro" id="IPR014756">
    <property type="entry name" value="Ig_E-set"/>
</dbReference>
<evidence type="ECO:0000259" key="9">
    <source>
        <dbReference type="Pfam" id="PF04234"/>
    </source>
</evidence>
<feature type="chain" id="PRO_5017259470" description="Copper resistance protein C" evidence="8">
    <location>
        <begin position="28"/>
        <end position="125"/>
    </location>
</feature>
<evidence type="ECO:0000313" key="10">
    <source>
        <dbReference type="EMBL" id="SFM98573.1"/>
    </source>
</evidence>
<dbReference type="NCBIfam" id="NF033814">
    <property type="entry name" value="copper_CopC"/>
    <property type="match status" value="1"/>
</dbReference>
<evidence type="ECO:0000256" key="3">
    <source>
        <dbReference type="ARBA" id="ARBA00022723"/>
    </source>
</evidence>
<dbReference type="GO" id="GO:0005507">
    <property type="term" value="F:copper ion binding"/>
    <property type="evidence" value="ECO:0007669"/>
    <property type="project" value="UniProtKB-UniRule"/>
</dbReference>
<comment type="function">
    <text evidence="7">Involved in copper resistance.</text>
</comment>
<protein>
    <recommendedName>
        <fullName evidence="7">Copper resistance protein C</fullName>
    </recommendedName>
</protein>
<name>A0A1I4VBL4_9GAMM</name>
<dbReference type="GO" id="GO:0042597">
    <property type="term" value="C:periplasmic space"/>
    <property type="evidence" value="ECO:0007669"/>
    <property type="project" value="UniProtKB-SubCell"/>
</dbReference>
<dbReference type="STRING" id="1367852.SAMN05216516_101671"/>
<dbReference type="RefSeq" id="WP_092875060.1">
    <property type="nucleotide sequence ID" value="NZ_FOVC01000001.1"/>
</dbReference>
<dbReference type="Gene3D" id="2.60.40.1220">
    <property type="match status" value="1"/>
</dbReference>
<keyword evidence="3 7" id="KW-0479">Metal-binding</keyword>
<evidence type="ECO:0000256" key="6">
    <source>
        <dbReference type="ARBA" id="ARBA00023008"/>
    </source>
</evidence>
<dbReference type="Pfam" id="PF04234">
    <property type="entry name" value="CopC"/>
    <property type="match status" value="1"/>
</dbReference>
<keyword evidence="6 7" id="KW-0186">Copper</keyword>